<feature type="transmembrane region" description="Helical" evidence="1">
    <location>
        <begin position="122"/>
        <end position="142"/>
    </location>
</feature>
<dbReference type="AlphaFoldDB" id="A0A2U2HDN2"/>
<feature type="transmembrane region" description="Helical" evidence="1">
    <location>
        <begin position="22"/>
        <end position="43"/>
    </location>
</feature>
<keyword evidence="1" id="KW-0472">Membrane</keyword>
<organism evidence="3 4">
    <name type="scientific">Massilia glaciei</name>
    <dbReference type="NCBI Taxonomy" id="1524097"/>
    <lineage>
        <taxon>Bacteria</taxon>
        <taxon>Pseudomonadati</taxon>
        <taxon>Pseudomonadota</taxon>
        <taxon>Betaproteobacteria</taxon>
        <taxon>Burkholderiales</taxon>
        <taxon>Oxalobacteraceae</taxon>
        <taxon>Telluria group</taxon>
        <taxon>Massilia</taxon>
    </lineage>
</organism>
<dbReference type="GO" id="GO:0006508">
    <property type="term" value="P:proteolysis"/>
    <property type="evidence" value="ECO:0007669"/>
    <property type="project" value="UniProtKB-KW"/>
</dbReference>
<keyword evidence="1" id="KW-1133">Transmembrane helix</keyword>
<feature type="domain" description="CAAX prenyl protease 2/Lysostaphin resistance protein A-like" evidence="2">
    <location>
        <begin position="125"/>
        <end position="216"/>
    </location>
</feature>
<evidence type="ECO:0000256" key="1">
    <source>
        <dbReference type="SAM" id="Phobius"/>
    </source>
</evidence>
<feature type="transmembrane region" description="Helical" evidence="1">
    <location>
        <begin position="49"/>
        <end position="69"/>
    </location>
</feature>
<accession>A0A2U2HDN2</accession>
<keyword evidence="3" id="KW-0378">Hydrolase</keyword>
<feature type="transmembrane region" description="Helical" evidence="1">
    <location>
        <begin position="246"/>
        <end position="269"/>
    </location>
</feature>
<feature type="transmembrane region" description="Helical" evidence="1">
    <location>
        <begin position="211"/>
        <end position="234"/>
    </location>
</feature>
<evidence type="ECO:0000313" key="4">
    <source>
        <dbReference type="Proteomes" id="UP000241421"/>
    </source>
</evidence>
<name>A0A2U2HDN2_9BURK</name>
<gene>
    <name evidence="3" type="ORF">C7C56_025280</name>
</gene>
<dbReference type="PANTHER" id="PTHR39430:SF1">
    <property type="entry name" value="PROTEASE"/>
    <property type="match status" value="1"/>
</dbReference>
<dbReference type="Pfam" id="PF02517">
    <property type="entry name" value="Rce1-like"/>
    <property type="match status" value="1"/>
</dbReference>
<feature type="transmembrane region" description="Helical" evidence="1">
    <location>
        <begin position="90"/>
        <end position="116"/>
    </location>
</feature>
<keyword evidence="4" id="KW-1185">Reference proteome</keyword>
<dbReference type="RefSeq" id="WP_106760114.1">
    <property type="nucleotide sequence ID" value="NZ_PXWF02000314.1"/>
</dbReference>
<dbReference type="GO" id="GO:0008237">
    <property type="term" value="F:metallopeptidase activity"/>
    <property type="evidence" value="ECO:0007669"/>
    <property type="project" value="UniProtKB-KW"/>
</dbReference>
<evidence type="ECO:0000259" key="2">
    <source>
        <dbReference type="Pfam" id="PF02517"/>
    </source>
</evidence>
<dbReference type="OrthoDB" id="193898at2"/>
<feature type="transmembrane region" description="Helical" evidence="1">
    <location>
        <begin position="180"/>
        <end position="199"/>
    </location>
</feature>
<dbReference type="PANTHER" id="PTHR39430">
    <property type="entry name" value="MEMBRANE-ASSOCIATED PROTEASE-RELATED"/>
    <property type="match status" value="1"/>
</dbReference>
<dbReference type="GO" id="GO:0004175">
    <property type="term" value="F:endopeptidase activity"/>
    <property type="evidence" value="ECO:0007669"/>
    <property type="project" value="UniProtKB-ARBA"/>
</dbReference>
<keyword evidence="3" id="KW-0645">Protease</keyword>
<protein>
    <submittedName>
        <fullName evidence="3">CPBP family intramembrane metalloprotease</fullName>
    </submittedName>
</protein>
<evidence type="ECO:0000313" key="3">
    <source>
        <dbReference type="EMBL" id="PWF41235.1"/>
    </source>
</evidence>
<reference evidence="3 4" key="1">
    <citation type="submission" date="2018-04" db="EMBL/GenBank/DDBJ databases">
        <title>Massilia violaceinigra sp. nov., a novel purple-pigmented bacterium isolated from Tianshan glacier, Xinjiang, China.</title>
        <authorList>
            <person name="Wang H."/>
        </authorList>
    </citation>
    <scope>NUCLEOTIDE SEQUENCE [LARGE SCALE GENOMIC DNA]</scope>
    <source>
        <strain evidence="3 4">B448-2</strain>
    </source>
</reference>
<feature type="transmembrane region" description="Helical" evidence="1">
    <location>
        <begin position="154"/>
        <end position="174"/>
    </location>
</feature>
<dbReference type="InterPro" id="IPR003675">
    <property type="entry name" value="Rce1/LyrA-like_dom"/>
</dbReference>
<dbReference type="Proteomes" id="UP000241421">
    <property type="component" value="Unassembled WGS sequence"/>
</dbReference>
<keyword evidence="3" id="KW-0482">Metalloprotease</keyword>
<sequence length="287" mass="30707">MTTLSTPSSALQRVLAFPVTRIIIAFFCVMVPFLLVQGIAFKLLEHKSLVVKVCQFLGICCSYALYCYYVHKVEKRDVSELSHDNAAREFFGGAFIGALLIGSIMAVLAVLGAYHVNAINSPSVMVAPLIMHLTVGMLEELLMRAIFFRIIERSLGSVIALLLSALAFGAGHLVNDNVSVVGMATVVSTGLLLAAAYMNTGRLWMCVGMHAAWNFVQGGVFSAAVSGGTVHGLLESTFSGPDWLTGGAFGVEGSVLSLLVTAAATFVLLMRAKRNGRVVLPYWKRAA</sequence>
<comment type="caution">
    <text evidence="3">The sequence shown here is derived from an EMBL/GenBank/DDBJ whole genome shotgun (WGS) entry which is preliminary data.</text>
</comment>
<dbReference type="GO" id="GO:0080120">
    <property type="term" value="P:CAAX-box protein maturation"/>
    <property type="evidence" value="ECO:0007669"/>
    <property type="project" value="UniProtKB-ARBA"/>
</dbReference>
<proteinExistence type="predicted"/>
<dbReference type="EMBL" id="PXWF02000314">
    <property type="protein sequence ID" value="PWF41235.1"/>
    <property type="molecule type" value="Genomic_DNA"/>
</dbReference>
<keyword evidence="1" id="KW-0812">Transmembrane</keyword>